<comment type="caution">
    <text evidence="1">The sequence shown here is derived from an EMBL/GenBank/DDBJ whole genome shotgun (WGS) entry which is preliminary data.</text>
</comment>
<dbReference type="EMBL" id="NNRN01000056">
    <property type="protein sequence ID" value="OYR25998.1"/>
    <property type="molecule type" value="Genomic_DNA"/>
</dbReference>
<sequence>MWGASAHENHAVAFDVIYQEEIAADTTFAMVGPIPFQGVVKPFRAERLVVRYQEQRSHTLAS</sequence>
<proteinExistence type="predicted"/>
<accession>A0A256GG73</accession>
<dbReference type="Proteomes" id="UP000216363">
    <property type="component" value="Unassembled WGS sequence"/>
</dbReference>
<protein>
    <submittedName>
        <fullName evidence="1">Uncharacterized protein</fullName>
    </submittedName>
</protein>
<gene>
    <name evidence="1" type="ORF">CES86_4052</name>
</gene>
<name>A0A256GG73_9HYPH</name>
<dbReference type="AlphaFoldDB" id="A0A256GG73"/>
<organism evidence="1 2">
    <name type="scientific">Brucella lupini</name>
    <dbReference type="NCBI Taxonomy" id="255457"/>
    <lineage>
        <taxon>Bacteria</taxon>
        <taxon>Pseudomonadati</taxon>
        <taxon>Pseudomonadota</taxon>
        <taxon>Alphaproteobacteria</taxon>
        <taxon>Hyphomicrobiales</taxon>
        <taxon>Brucellaceae</taxon>
        <taxon>Brucella/Ochrobactrum group</taxon>
        <taxon>Brucella</taxon>
    </lineage>
</organism>
<reference evidence="1 2" key="1">
    <citation type="submission" date="2017-07" db="EMBL/GenBank/DDBJ databases">
        <title>Draft genome of Ochrobactrum lupini type strain LUP21.</title>
        <authorList>
            <person name="Krzyzanowska D.M."/>
            <person name="Jafra S."/>
        </authorList>
    </citation>
    <scope>NUCLEOTIDE SEQUENCE [LARGE SCALE GENOMIC DNA]</scope>
    <source>
        <strain evidence="1 2">LUP21</strain>
    </source>
</reference>
<evidence type="ECO:0000313" key="2">
    <source>
        <dbReference type="Proteomes" id="UP000216363"/>
    </source>
</evidence>
<evidence type="ECO:0000313" key="1">
    <source>
        <dbReference type="EMBL" id="OYR25998.1"/>
    </source>
</evidence>